<keyword evidence="1" id="KW-0472">Membrane</keyword>
<evidence type="ECO:0000256" key="1">
    <source>
        <dbReference type="SAM" id="Phobius"/>
    </source>
</evidence>
<keyword evidence="3" id="KW-1185">Reference proteome</keyword>
<feature type="signal peptide" evidence="2">
    <location>
        <begin position="1"/>
        <end position="44"/>
    </location>
</feature>
<dbReference type="Proteomes" id="UP000887572">
    <property type="component" value="Unplaced"/>
</dbReference>
<evidence type="ECO:0000313" key="4">
    <source>
        <dbReference type="WBParaSite" id="Gr19_v10_g8466.t1"/>
    </source>
</evidence>
<sequence>MATTPAFLHHILSSFATPSSSASLAWLFSAALLFSCCCCCCCRSDVLSLQDYTCAKKGAELPEGFSLTKDDQLLMVPSTLSSEDDDDTTKQIIGPQIRALLLNSEKVDMLRFAVIIIERDDGDEQNEEVTHGHCGKFFIDHLLLPANVNCSFGNVVMELQNDHQQKECAEEGTICTSLPVHCHFPMGHVEHLTNARHFAIKIWSKVASADDHHPCRWKVIIDDVRALLNASAVEPHMSEKCWETWLSYFKSKLDLLKAKLDALTLAVIGSCLFAVVIIILVVVLLCCRQQRTYRYYMVERKEDKKLVVLGQPILIAVRFGDEWRTPNQRDGIENSTPIQS</sequence>
<feature type="transmembrane region" description="Helical" evidence="1">
    <location>
        <begin position="262"/>
        <end position="287"/>
    </location>
</feature>
<proteinExistence type="predicted"/>
<dbReference type="AlphaFoldDB" id="A0A914IBY6"/>
<evidence type="ECO:0000313" key="3">
    <source>
        <dbReference type="Proteomes" id="UP000887572"/>
    </source>
</evidence>
<keyword evidence="2" id="KW-0732">Signal</keyword>
<name>A0A914IBY6_GLORO</name>
<accession>A0A914IBY6</accession>
<dbReference type="WBParaSite" id="Gr19_v10_g8466.t1">
    <property type="protein sequence ID" value="Gr19_v10_g8466.t1"/>
    <property type="gene ID" value="Gr19_v10_g8466"/>
</dbReference>
<reference evidence="4" key="1">
    <citation type="submission" date="2022-11" db="UniProtKB">
        <authorList>
            <consortium name="WormBaseParasite"/>
        </authorList>
    </citation>
    <scope>IDENTIFICATION</scope>
</reference>
<evidence type="ECO:0000256" key="2">
    <source>
        <dbReference type="SAM" id="SignalP"/>
    </source>
</evidence>
<feature type="chain" id="PRO_5038032808" evidence="2">
    <location>
        <begin position="45"/>
        <end position="340"/>
    </location>
</feature>
<keyword evidence="1" id="KW-0812">Transmembrane</keyword>
<keyword evidence="1" id="KW-1133">Transmembrane helix</keyword>
<protein>
    <submittedName>
        <fullName evidence="4">Uncharacterized protein</fullName>
    </submittedName>
</protein>
<organism evidence="3 4">
    <name type="scientific">Globodera rostochiensis</name>
    <name type="common">Golden nematode worm</name>
    <name type="synonym">Heterodera rostochiensis</name>
    <dbReference type="NCBI Taxonomy" id="31243"/>
    <lineage>
        <taxon>Eukaryota</taxon>
        <taxon>Metazoa</taxon>
        <taxon>Ecdysozoa</taxon>
        <taxon>Nematoda</taxon>
        <taxon>Chromadorea</taxon>
        <taxon>Rhabditida</taxon>
        <taxon>Tylenchina</taxon>
        <taxon>Tylenchomorpha</taxon>
        <taxon>Tylenchoidea</taxon>
        <taxon>Heteroderidae</taxon>
        <taxon>Heteroderinae</taxon>
        <taxon>Globodera</taxon>
    </lineage>
</organism>